<keyword evidence="3" id="KW-1185">Reference proteome</keyword>
<reference evidence="2" key="1">
    <citation type="submission" date="2023-07" db="EMBL/GenBank/DDBJ databases">
        <title>Chromosome-level Genome Assembly of Striped Snakehead (Channa striata).</title>
        <authorList>
            <person name="Liu H."/>
        </authorList>
    </citation>
    <scope>NUCLEOTIDE SEQUENCE</scope>
    <source>
        <strain evidence="2">Gz</strain>
        <tissue evidence="2">Muscle</tissue>
    </source>
</reference>
<evidence type="ECO:0000256" key="1">
    <source>
        <dbReference type="SAM" id="MobiDB-lite"/>
    </source>
</evidence>
<proteinExistence type="predicted"/>
<feature type="region of interest" description="Disordered" evidence="1">
    <location>
        <begin position="1"/>
        <end position="24"/>
    </location>
</feature>
<dbReference type="AlphaFoldDB" id="A0AA88T417"/>
<evidence type="ECO:0000313" key="3">
    <source>
        <dbReference type="Proteomes" id="UP001187415"/>
    </source>
</evidence>
<feature type="compositionally biased region" description="Basic and acidic residues" evidence="1">
    <location>
        <begin position="8"/>
        <end position="24"/>
    </location>
</feature>
<accession>A0AA88T417</accession>
<organism evidence="2 3">
    <name type="scientific">Channa striata</name>
    <name type="common">Snakehead murrel</name>
    <name type="synonym">Ophicephalus striatus</name>
    <dbReference type="NCBI Taxonomy" id="64152"/>
    <lineage>
        <taxon>Eukaryota</taxon>
        <taxon>Metazoa</taxon>
        <taxon>Chordata</taxon>
        <taxon>Craniata</taxon>
        <taxon>Vertebrata</taxon>
        <taxon>Euteleostomi</taxon>
        <taxon>Actinopterygii</taxon>
        <taxon>Neopterygii</taxon>
        <taxon>Teleostei</taxon>
        <taxon>Neoteleostei</taxon>
        <taxon>Acanthomorphata</taxon>
        <taxon>Anabantaria</taxon>
        <taxon>Anabantiformes</taxon>
        <taxon>Channoidei</taxon>
        <taxon>Channidae</taxon>
        <taxon>Channa</taxon>
    </lineage>
</organism>
<comment type="caution">
    <text evidence="2">The sequence shown here is derived from an EMBL/GenBank/DDBJ whole genome shotgun (WGS) entry which is preliminary data.</text>
</comment>
<evidence type="ECO:0000313" key="2">
    <source>
        <dbReference type="EMBL" id="KAK2862007.1"/>
    </source>
</evidence>
<name>A0AA88T417_CHASR</name>
<gene>
    <name evidence="2" type="ORF">Q5P01_001540</name>
</gene>
<sequence>MTLSSSRAKLELQSEDKTDEEHSKQDCQMLKFAVSMGHTSELTLRAFGPNPLPQPVPLSELSERTF</sequence>
<protein>
    <submittedName>
        <fullName evidence="2">Uncharacterized protein</fullName>
    </submittedName>
</protein>
<feature type="region of interest" description="Disordered" evidence="1">
    <location>
        <begin position="45"/>
        <end position="66"/>
    </location>
</feature>
<dbReference type="EMBL" id="JAUPFM010000001">
    <property type="protein sequence ID" value="KAK2862007.1"/>
    <property type="molecule type" value="Genomic_DNA"/>
</dbReference>
<dbReference type="Proteomes" id="UP001187415">
    <property type="component" value="Unassembled WGS sequence"/>
</dbReference>